<keyword evidence="1" id="KW-0472">Membrane</keyword>
<gene>
    <name evidence="2" type="ORF">LCGC14_1759650</name>
</gene>
<evidence type="ECO:0000256" key="1">
    <source>
        <dbReference type="SAM" id="Phobius"/>
    </source>
</evidence>
<keyword evidence="1" id="KW-1133">Transmembrane helix</keyword>
<name>A0A0F9H1H6_9ZZZZ</name>
<reference evidence="2" key="1">
    <citation type="journal article" date="2015" name="Nature">
        <title>Complex archaea that bridge the gap between prokaryotes and eukaryotes.</title>
        <authorList>
            <person name="Spang A."/>
            <person name="Saw J.H."/>
            <person name="Jorgensen S.L."/>
            <person name="Zaremba-Niedzwiedzka K."/>
            <person name="Martijn J."/>
            <person name="Lind A.E."/>
            <person name="van Eijk R."/>
            <person name="Schleper C."/>
            <person name="Guy L."/>
            <person name="Ettema T.J."/>
        </authorList>
    </citation>
    <scope>NUCLEOTIDE SEQUENCE</scope>
</reference>
<proteinExistence type="predicted"/>
<dbReference type="EMBL" id="LAZR01016350">
    <property type="protein sequence ID" value="KKM04890.1"/>
    <property type="molecule type" value="Genomic_DNA"/>
</dbReference>
<organism evidence="2">
    <name type="scientific">marine sediment metagenome</name>
    <dbReference type="NCBI Taxonomy" id="412755"/>
    <lineage>
        <taxon>unclassified sequences</taxon>
        <taxon>metagenomes</taxon>
        <taxon>ecological metagenomes</taxon>
    </lineage>
</organism>
<keyword evidence="1" id="KW-0812">Transmembrane</keyword>
<feature type="transmembrane region" description="Helical" evidence="1">
    <location>
        <begin position="6"/>
        <end position="24"/>
    </location>
</feature>
<accession>A0A0F9H1H6</accession>
<comment type="caution">
    <text evidence="2">The sequence shown here is derived from an EMBL/GenBank/DDBJ whole genome shotgun (WGS) entry which is preliminary data.</text>
</comment>
<evidence type="ECO:0008006" key="3">
    <source>
        <dbReference type="Google" id="ProtNLM"/>
    </source>
</evidence>
<evidence type="ECO:0000313" key="2">
    <source>
        <dbReference type="EMBL" id="KKM04890.1"/>
    </source>
</evidence>
<protein>
    <recommendedName>
        <fullName evidence="3">Sensor histidine kinase</fullName>
    </recommendedName>
</protein>
<sequence>MKYFILTITFFIIIAILVSGSIFYSSYTSWKIKRESVFERLYVLKSIIERDEKEALLTPELKKTDKTLIFDRNLEVICEIFPGSRKILNLAEIPPHLIDALLIIED</sequence>
<feature type="non-terminal residue" evidence="2">
    <location>
        <position position="106"/>
    </location>
</feature>
<dbReference type="AlphaFoldDB" id="A0A0F9H1H6"/>